<reference evidence="2 3" key="1">
    <citation type="submission" date="2021-03" db="EMBL/GenBank/DDBJ databases">
        <title>Sequencing the genomes of 1000 actinobacteria strains.</title>
        <authorList>
            <person name="Klenk H.-P."/>
        </authorList>
    </citation>
    <scope>NUCLEOTIDE SEQUENCE [LARGE SCALE GENOMIC DNA]</scope>
    <source>
        <strain evidence="2 3">DSM 24221</strain>
    </source>
</reference>
<evidence type="ECO:0000313" key="2">
    <source>
        <dbReference type="EMBL" id="MBP2435688.1"/>
    </source>
</evidence>
<feature type="transmembrane region" description="Helical" evidence="1">
    <location>
        <begin position="28"/>
        <end position="45"/>
    </location>
</feature>
<keyword evidence="1" id="KW-1133">Transmembrane helix</keyword>
<keyword evidence="1" id="KW-0472">Membrane</keyword>
<gene>
    <name evidence="2" type="ORF">JOF34_000274</name>
</gene>
<name>A0ABS4ZEG6_9MICO</name>
<keyword evidence="1" id="KW-0812">Transmembrane</keyword>
<sequence>MLFASAVANLAAESESHAAVAIQTLPYGIVTLVIFAVLGMVTASYRHVANRHAAPVAHDEQH</sequence>
<proteinExistence type="predicted"/>
<organism evidence="2 3">
    <name type="scientific">Microbacterium amylolyticum</name>
    <dbReference type="NCBI Taxonomy" id="936337"/>
    <lineage>
        <taxon>Bacteria</taxon>
        <taxon>Bacillati</taxon>
        <taxon>Actinomycetota</taxon>
        <taxon>Actinomycetes</taxon>
        <taxon>Micrococcales</taxon>
        <taxon>Microbacteriaceae</taxon>
        <taxon>Microbacterium</taxon>
    </lineage>
</organism>
<comment type="caution">
    <text evidence="2">The sequence shown here is derived from an EMBL/GenBank/DDBJ whole genome shotgun (WGS) entry which is preliminary data.</text>
</comment>
<dbReference type="Proteomes" id="UP001519362">
    <property type="component" value="Unassembled WGS sequence"/>
</dbReference>
<accession>A0ABS4ZEG6</accession>
<evidence type="ECO:0000313" key="3">
    <source>
        <dbReference type="Proteomes" id="UP001519362"/>
    </source>
</evidence>
<protein>
    <submittedName>
        <fullName evidence="2">Uncharacterized protein</fullName>
    </submittedName>
</protein>
<dbReference type="EMBL" id="JAGIOL010000001">
    <property type="protein sequence ID" value="MBP2435688.1"/>
    <property type="molecule type" value="Genomic_DNA"/>
</dbReference>
<evidence type="ECO:0000256" key="1">
    <source>
        <dbReference type="SAM" id="Phobius"/>
    </source>
</evidence>
<dbReference type="RefSeq" id="WP_165132186.1">
    <property type="nucleotide sequence ID" value="NZ_CP049253.1"/>
</dbReference>
<keyword evidence="3" id="KW-1185">Reference proteome</keyword>